<organism evidence="8 9">
    <name type="scientific">Apiospora rasikravindrae</name>
    <dbReference type="NCBI Taxonomy" id="990691"/>
    <lineage>
        <taxon>Eukaryota</taxon>
        <taxon>Fungi</taxon>
        <taxon>Dikarya</taxon>
        <taxon>Ascomycota</taxon>
        <taxon>Pezizomycotina</taxon>
        <taxon>Sordariomycetes</taxon>
        <taxon>Xylariomycetidae</taxon>
        <taxon>Amphisphaeriales</taxon>
        <taxon>Apiosporaceae</taxon>
        <taxon>Apiospora</taxon>
    </lineage>
</organism>
<feature type="region of interest" description="Disordered" evidence="7">
    <location>
        <begin position="480"/>
        <end position="528"/>
    </location>
</feature>
<dbReference type="PRINTS" id="PR00463">
    <property type="entry name" value="EP450I"/>
</dbReference>
<dbReference type="PRINTS" id="PR00385">
    <property type="entry name" value="P450"/>
</dbReference>
<comment type="similarity">
    <text evidence="1">Belongs to the cytochrome P450 family.</text>
</comment>
<dbReference type="InterPro" id="IPR036396">
    <property type="entry name" value="Cyt_P450_sf"/>
</dbReference>
<proteinExistence type="inferred from homology"/>
<keyword evidence="6" id="KW-0503">Monooxygenase</keyword>
<evidence type="ECO:0000256" key="3">
    <source>
        <dbReference type="ARBA" id="ARBA00022723"/>
    </source>
</evidence>
<evidence type="ECO:0000256" key="6">
    <source>
        <dbReference type="ARBA" id="ARBA00023033"/>
    </source>
</evidence>
<evidence type="ECO:0000256" key="2">
    <source>
        <dbReference type="ARBA" id="ARBA00022617"/>
    </source>
</evidence>
<keyword evidence="4" id="KW-0560">Oxidoreductase</keyword>
<dbReference type="InterPro" id="IPR050196">
    <property type="entry name" value="Cytochrome_P450_Monoox"/>
</dbReference>
<dbReference type="Gene3D" id="1.10.630.10">
    <property type="entry name" value="Cytochrome P450"/>
    <property type="match status" value="2"/>
</dbReference>
<evidence type="ECO:0000256" key="4">
    <source>
        <dbReference type="ARBA" id="ARBA00023002"/>
    </source>
</evidence>
<dbReference type="Pfam" id="PF00067">
    <property type="entry name" value="p450"/>
    <property type="match status" value="2"/>
</dbReference>
<protein>
    <submittedName>
        <fullName evidence="8">Cytochrome P450</fullName>
    </submittedName>
</protein>
<comment type="caution">
    <text evidence="8">The sequence shown here is derived from an EMBL/GenBank/DDBJ whole genome shotgun (WGS) entry which is preliminary data.</text>
</comment>
<gene>
    <name evidence="8" type="ORF">PG993_008467</name>
</gene>
<keyword evidence="9" id="KW-1185">Reference proteome</keyword>
<dbReference type="SUPFAM" id="SSF48264">
    <property type="entry name" value="Cytochrome P450"/>
    <property type="match status" value="1"/>
</dbReference>
<dbReference type="InterPro" id="IPR002401">
    <property type="entry name" value="Cyt_P450_E_grp-I"/>
</dbReference>
<feature type="compositionally biased region" description="Basic residues" evidence="7">
    <location>
        <begin position="519"/>
        <end position="528"/>
    </location>
</feature>
<keyword evidence="5" id="KW-0408">Iron</keyword>
<evidence type="ECO:0000313" key="9">
    <source>
        <dbReference type="Proteomes" id="UP001444661"/>
    </source>
</evidence>
<evidence type="ECO:0000256" key="1">
    <source>
        <dbReference type="ARBA" id="ARBA00010617"/>
    </source>
</evidence>
<keyword evidence="2" id="KW-0349">Heme</keyword>
<dbReference type="Proteomes" id="UP001444661">
    <property type="component" value="Unassembled WGS sequence"/>
</dbReference>
<name>A0ABR1T1V6_9PEZI</name>
<sequence>MEANQNASLSGTYSRHSYAAFPRASTAVRLVGTICAIAVLRFVAKLIKHRRNFTRLQRKGFPMPPHSFLLGHIGLVAKLTKGWPRDFHGHYIAAEIRDRYPELPPVFYLDLWPTGPPLVVMTAAGGAAEIALREPQLPKYEGVLGFLQPLIGKHGLVTMEGAEWKYWRAIFNPGFNAAHLQTLVPGIVENTMVLCEILGERAEEGGVFSLFETMSRLTMDMSCLATLGSRLNAQRQGCELVSAFRSQASWIPSPNETNPFKIYNPMRHLVYRYNRRRMDRYVSTELEAHFAIHSQGQNSTRAKRSKAVVDLALETYLTEQRGSAPLDQQANGKTAPMAREEHDAVLGSGLTRAETASFISQQPHVLNRLAYTSAVIKEALRLQEFDTQGFMLWGVHQAIHRAEEHWPSLNTFIPDRWLVGPGHDLYPRDKEAWRPFEKGPRNCIGQELALLEVKVVLAMVLREFDFTDAYAEFHAQRVAERGGGGGSNNSRGPPEVRGDRAYQVLLGSSKPNNGYPCKVSRRRVPAKP</sequence>
<dbReference type="EMBL" id="JAQQWK010000006">
    <property type="protein sequence ID" value="KAK8040056.1"/>
    <property type="molecule type" value="Genomic_DNA"/>
</dbReference>
<keyword evidence="3" id="KW-0479">Metal-binding</keyword>
<dbReference type="PANTHER" id="PTHR24291:SF50">
    <property type="entry name" value="BIFUNCTIONAL ALBAFLAVENONE MONOOXYGENASE_TERPENE SYNTHASE"/>
    <property type="match status" value="1"/>
</dbReference>
<evidence type="ECO:0000313" key="8">
    <source>
        <dbReference type="EMBL" id="KAK8040056.1"/>
    </source>
</evidence>
<accession>A0ABR1T1V6</accession>
<dbReference type="InterPro" id="IPR001128">
    <property type="entry name" value="Cyt_P450"/>
</dbReference>
<reference evidence="8 9" key="1">
    <citation type="submission" date="2023-01" db="EMBL/GenBank/DDBJ databases">
        <title>Analysis of 21 Apiospora genomes using comparative genomics revels a genus with tremendous synthesis potential of carbohydrate active enzymes and secondary metabolites.</title>
        <authorList>
            <person name="Sorensen T."/>
        </authorList>
    </citation>
    <scope>NUCLEOTIDE SEQUENCE [LARGE SCALE GENOMIC DNA]</scope>
    <source>
        <strain evidence="8 9">CBS 33761</strain>
    </source>
</reference>
<evidence type="ECO:0000256" key="5">
    <source>
        <dbReference type="ARBA" id="ARBA00023004"/>
    </source>
</evidence>
<evidence type="ECO:0000256" key="7">
    <source>
        <dbReference type="SAM" id="MobiDB-lite"/>
    </source>
</evidence>
<dbReference type="PANTHER" id="PTHR24291">
    <property type="entry name" value="CYTOCHROME P450 FAMILY 4"/>
    <property type="match status" value="1"/>
</dbReference>